<dbReference type="InterPro" id="IPR043131">
    <property type="entry name" value="BCAT-like_N"/>
</dbReference>
<dbReference type="GO" id="GO:0008483">
    <property type="term" value="F:transaminase activity"/>
    <property type="evidence" value="ECO:0007669"/>
    <property type="project" value="UniProtKB-KW"/>
</dbReference>
<dbReference type="InterPro" id="IPR050571">
    <property type="entry name" value="Class-IV_PLP-Dep_Aminotrnsfr"/>
</dbReference>
<evidence type="ECO:0000256" key="1">
    <source>
        <dbReference type="ARBA" id="ARBA00001933"/>
    </source>
</evidence>
<evidence type="ECO:0000256" key="2">
    <source>
        <dbReference type="ARBA" id="ARBA00009320"/>
    </source>
</evidence>
<dbReference type="PANTHER" id="PTHR42743">
    <property type="entry name" value="AMINO-ACID AMINOTRANSFERASE"/>
    <property type="match status" value="1"/>
</dbReference>
<keyword evidence="8" id="KW-1185">Reference proteome</keyword>
<dbReference type="RefSeq" id="WP_257820405.1">
    <property type="nucleotide sequence ID" value="NZ_JABXYM010000001.1"/>
</dbReference>
<dbReference type="GO" id="GO:0005829">
    <property type="term" value="C:cytosol"/>
    <property type="evidence" value="ECO:0007669"/>
    <property type="project" value="TreeGrafter"/>
</dbReference>
<evidence type="ECO:0000313" key="7">
    <source>
        <dbReference type="EMBL" id="MCR6095649.1"/>
    </source>
</evidence>
<dbReference type="PANTHER" id="PTHR42743:SF10">
    <property type="entry name" value="D-ALANINE AMINOTRANSFERASE"/>
    <property type="match status" value="1"/>
</dbReference>
<gene>
    <name evidence="7" type="ORF">HXA33_03760</name>
</gene>
<keyword evidence="4 6" id="KW-0663">Pyridoxal phosphate</keyword>
<evidence type="ECO:0000256" key="5">
    <source>
        <dbReference type="RuleBase" id="RU004106"/>
    </source>
</evidence>
<keyword evidence="7" id="KW-0032">Aminotransferase</keyword>
<dbReference type="InterPro" id="IPR043132">
    <property type="entry name" value="BCAT-like_C"/>
</dbReference>
<dbReference type="GO" id="GO:0046394">
    <property type="term" value="P:carboxylic acid biosynthetic process"/>
    <property type="evidence" value="ECO:0007669"/>
    <property type="project" value="UniProtKB-ARBA"/>
</dbReference>
<dbReference type="PROSITE" id="PS00770">
    <property type="entry name" value="AA_TRANSFER_CLASS_4"/>
    <property type="match status" value="1"/>
</dbReference>
<accession>A0A9Q4AZQ4</accession>
<dbReference type="FunFam" id="3.20.10.10:FF:000002">
    <property type="entry name" value="D-alanine aminotransferase"/>
    <property type="match status" value="1"/>
</dbReference>
<evidence type="ECO:0000256" key="3">
    <source>
        <dbReference type="ARBA" id="ARBA00011738"/>
    </source>
</evidence>
<sequence length="276" mass="31268">MAEIAFYKDSFIAIDAEVVPIQDRAHQFGDGIYEVIRVYNGKPFYLEAHLERLGNSAAAIQLSLPYTLDEIADICHEAVARSAIDEAEIYLQISRGIHSRQHHFPEPTSPVLALTVKEARLVSFKKRMEGLRVLTTEDDRWKNCYIKSLNLLPNVLAKQKAKEHGCDEAIYHENDTVKEGSSSNIFVVKKGLLFTYPPLKGILHGVTRKIVLNLAGELDIETKEEPFSLDFLYEADEVFLSSTSLEIMPVKQVDNQLLPTERPITAKLQELFQKLK</sequence>
<dbReference type="InterPro" id="IPR036038">
    <property type="entry name" value="Aminotransferase-like"/>
</dbReference>
<comment type="similarity">
    <text evidence="2 5">Belongs to the class-IV pyridoxal-phosphate-dependent aminotransferase family.</text>
</comment>
<evidence type="ECO:0000256" key="4">
    <source>
        <dbReference type="ARBA" id="ARBA00022898"/>
    </source>
</evidence>
<name>A0A9Q4AZQ4_SALAG</name>
<proteinExistence type="inferred from homology"/>
<dbReference type="CDD" id="cd01558">
    <property type="entry name" value="D-AAT_like"/>
    <property type="match status" value="1"/>
</dbReference>
<dbReference type="Gene3D" id="3.30.470.10">
    <property type="match status" value="1"/>
</dbReference>
<evidence type="ECO:0000313" key="8">
    <source>
        <dbReference type="Proteomes" id="UP001057753"/>
    </source>
</evidence>
<dbReference type="Pfam" id="PF01063">
    <property type="entry name" value="Aminotran_4"/>
    <property type="match status" value="1"/>
</dbReference>
<comment type="subunit">
    <text evidence="3">Homodimer.</text>
</comment>
<dbReference type="InterPro" id="IPR001544">
    <property type="entry name" value="Aminotrans_IV"/>
</dbReference>
<dbReference type="GO" id="GO:0008652">
    <property type="term" value="P:amino acid biosynthetic process"/>
    <property type="evidence" value="ECO:0007669"/>
    <property type="project" value="UniProtKB-ARBA"/>
</dbReference>
<keyword evidence="7" id="KW-0808">Transferase</keyword>
<dbReference type="EMBL" id="JABXYM010000001">
    <property type="protein sequence ID" value="MCR6095649.1"/>
    <property type="molecule type" value="Genomic_DNA"/>
</dbReference>
<dbReference type="Proteomes" id="UP001057753">
    <property type="component" value="Unassembled WGS sequence"/>
</dbReference>
<reference evidence="7" key="1">
    <citation type="submission" date="2020-06" db="EMBL/GenBank/DDBJ databases">
        <title>Insight into the genomes of haloalkaliphilic bacilli from Kenyan soda lakes.</title>
        <authorList>
            <person name="Mwirichia R."/>
            <person name="Villamizar G.C."/>
            <person name="Poehlein A."/>
            <person name="Mugweru J."/>
            <person name="Kipnyargis A."/>
            <person name="Kiplimo D."/>
            <person name="Orwa P."/>
            <person name="Daniel R."/>
        </authorList>
    </citation>
    <scope>NUCLEOTIDE SEQUENCE</scope>
    <source>
        <strain evidence="7">B1096_S55</strain>
    </source>
</reference>
<dbReference type="Gene3D" id="3.20.10.10">
    <property type="entry name" value="D-amino Acid Aminotransferase, subunit A, domain 2"/>
    <property type="match status" value="1"/>
</dbReference>
<dbReference type="SUPFAM" id="SSF56752">
    <property type="entry name" value="D-aminoacid aminotransferase-like PLP-dependent enzymes"/>
    <property type="match status" value="1"/>
</dbReference>
<protein>
    <submittedName>
        <fullName evidence="7">D-amino acid aminotransferase</fullName>
    </submittedName>
</protein>
<evidence type="ECO:0000256" key="6">
    <source>
        <dbReference type="RuleBase" id="RU004516"/>
    </source>
</evidence>
<dbReference type="AlphaFoldDB" id="A0A9Q4AZQ4"/>
<organism evidence="7 8">
    <name type="scientific">Salipaludibacillus agaradhaerens</name>
    <name type="common">Bacillus agaradhaerens</name>
    <dbReference type="NCBI Taxonomy" id="76935"/>
    <lineage>
        <taxon>Bacteria</taxon>
        <taxon>Bacillati</taxon>
        <taxon>Bacillota</taxon>
        <taxon>Bacilli</taxon>
        <taxon>Bacillales</taxon>
        <taxon>Bacillaceae</taxon>
    </lineage>
</organism>
<comment type="cofactor">
    <cofactor evidence="1 6">
        <name>pyridoxal 5'-phosphate</name>
        <dbReference type="ChEBI" id="CHEBI:597326"/>
    </cofactor>
</comment>
<dbReference type="InterPro" id="IPR018300">
    <property type="entry name" value="Aminotrans_IV_CS"/>
</dbReference>
<comment type="caution">
    <text evidence="7">The sequence shown here is derived from an EMBL/GenBank/DDBJ whole genome shotgun (WGS) entry which is preliminary data.</text>
</comment>